<keyword evidence="6 11" id="KW-0812">Transmembrane</keyword>
<evidence type="ECO:0000256" key="7">
    <source>
        <dbReference type="ARBA" id="ARBA00022737"/>
    </source>
</evidence>
<reference evidence="12" key="1">
    <citation type="submission" date="2020-11" db="EMBL/GenBank/DDBJ databases">
        <authorList>
            <person name="Tran Van P."/>
        </authorList>
    </citation>
    <scope>NUCLEOTIDE SEQUENCE</scope>
</reference>
<dbReference type="EMBL" id="OC000687">
    <property type="protein sequence ID" value="CAD7258066.1"/>
    <property type="molecule type" value="Genomic_DNA"/>
</dbReference>
<dbReference type="AlphaFoldDB" id="A0A7R9APR0"/>
<accession>A0A7R9APR0</accession>
<feature type="region of interest" description="Disordered" evidence="10">
    <location>
        <begin position="746"/>
        <end position="771"/>
    </location>
</feature>
<evidence type="ECO:0000256" key="9">
    <source>
        <dbReference type="ARBA" id="ARBA00023136"/>
    </source>
</evidence>
<keyword evidence="7" id="KW-0677">Repeat</keyword>
<evidence type="ECO:0000256" key="4">
    <source>
        <dbReference type="ARBA" id="ARBA00022448"/>
    </source>
</evidence>
<feature type="transmembrane region" description="Helical" evidence="11">
    <location>
        <begin position="167"/>
        <end position="187"/>
    </location>
</feature>
<feature type="region of interest" description="Disordered" evidence="10">
    <location>
        <begin position="1"/>
        <end position="23"/>
    </location>
</feature>
<dbReference type="InterPro" id="IPR004316">
    <property type="entry name" value="SWEET_rpt"/>
</dbReference>
<feature type="transmembrane region" description="Helical" evidence="11">
    <location>
        <begin position="283"/>
        <end position="304"/>
    </location>
</feature>
<dbReference type="GO" id="GO:0016020">
    <property type="term" value="C:membrane"/>
    <property type="evidence" value="ECO:0007669"/>
    <property type="project" value="InterPro"/>
</dbReference>
<dbReference type="InterPro" id="IPR047664">
    <property type="entry name" value="SWEET"/>
</dbReference>
<feature type="region of interest" description="Disordered" evidence="10">
    <location>
        <begin position="335"/>
        <end position="406"/>
    </location>
</feature>
<evidence type="ECO:0000256" key="1">
    <source>
        <dbReference type="ARBA" id="ARBA00004127"/>
    </source>
</evidence>
<feature type="transmembrane region" description="Helical" evidence="11">
    <location>
        <begin position="135"/>
        <end position="155"/>
    </location>
</feature>
<dbReference type="Pfam" id="PF03083">
    <property type="entry name" value="MtN3_slv"/>
    <property type="match status" value="2"/>
</dbReference>
<dbReference type="PANTHER" id="PTHR10791">
    <property type="entry name" value="RAG1-ACTIVATING PROTEIN 1"/>
    <property type="match status" value="1"/>
</dbReference>
<sequence>MSSLVLTNSSQPTSNSQHLGQGSMASIGSSVPKFPAVHVMCVPMLEGHSHYGLEAPRKLCSPDKWTLNPDTAGEFPLCKGVGLVTWCGNLGPWIEEKQMKVEAMGMKFLMSLLADTRRDRIRSEDKMPLEDYKELVGSVAGIATVGQMFSGVFICRDIVKQGSTKNIAVMPFLGGSAMSVLMLAYAAMLQDPVMTNVNIAGLVLNVVYTMCYYVYASDKGALLNQTLKAFAFVVALLGYAKWEEPSLVEFRFGVIVTAIMMLLIASPLFSLGEVIRTKSTAMLPFPLILSGTVVTFLWLLYGIIINNSLIQQSKLNTTRALANYATEAECDTPSRRWMTPSNSPHTECDTPSRRWMTPSNSPHTECDTPSRRGMTPSISPHTECDTPSMRWMTPSNSPHTECDTPSRRWMTPCNSPHTECDTPSRRWMTPSISPHTECDTPSRRWMTPSNSPHTECDTPSRRWMTPSISPHTECDTPPRRWMTQGRARWNETRSSVLVCLRSVTLHSVVRYVLCSVREHYSLRALLITDKLTQSCLCRLIAMGLVRGVLLGGLLVATCLGAAEVEENPFLEAARTLLQDQLQGRGAGGGGVAQGLGGLVQGFLQSDGGRHLGDMLMGGGKPGAGGGGNPAADILSGIGSLIASSGANNQGGGGGGGIDPQLIGQMMSMFAGGGVSDEDGDNSVDINNNEVGAGSVKRKPAAAAPGVDWESMLSLASTFMGAGGGQQRGGGMEGLLNLLPVLLQSVGGNSGDQRQQPARERRNSASGGGGSPFVPPFLSGLYEYWDHFRRSELGQTLWKSSGMEATLQLFTDKEGNFQVTRIFSSLENHSFRRRWIKSLTSFVAEWVAHVSDPNTQTRYISTAQFMANNFLKAQGYHKGALFDPIRPAESLSHLTNAVFKRQFGLKVNSATYIKPAVTYIQEVFQLGQSKGLSLSHLKSQEIESKLADTLNGEVIEPVLRVWRAYRYSIENPQCDRYLVCALNRHESTAVHTAGLKPGVTKLASIVSSWFLSGETGTPFWKLYNAATEEHNCQVRKEGSAKPFSGYDRDSNVNQETVKYPADCSDFHELDVKATTEYAHSEL</sequence>
<evidence type="ECO:0000256" key="10">
    <source>
        <dbReference type="SAM" id="MobiDB-lite"/>
    </source>
</evidence>
<keyword evidence="9 11" id="KW-0472">Membrane</keyword>
<evidence type="ECO:0000313" key="12">
    <source>
        <dbReference type="EMBL" id="CAD7258066.1"/>
    </source>
</evidence>
<proteinExistence type="inferred from homology"/>
<evidence type="ECO:0000256" key="8">
    <source>
        <dbReference type="ARBA" id="ARBA00022989"/>
    </source>
</evidence>
<evidence type="ECO:0000256" key="5">
    <source>
        <dbReference type="ARBA" id="ARBA00022597"/>
    </source>
</evidence>
<dbReference type="PANTHER" id="PTHR10791:SF5">
    <property type="entry name" value="SUGAR TRANSPORTER SWEET"/>
    <property type="match status" value="1"/>
</dbReference>
<keyword evidence="4" id="KW-0813">Transport</keyword>
<dbReference type="Gene3D" id="1.20.1280.290">
    <property type="match status" value="2"/>
</dbReference>
<feature type="transmembrane region" description="Helical" evidence="11">
    <location>
        <begin position="193"/>
        <end position="215"/>
    </location>
</feature>
<evidence type="ECO:0000256" key="3">
    <source>
        <dbReference type="ARBA" id="ARBA00021741"/>
    </source>
</evidence>
<evidence type="ECO:0000256" key="2">
    <source>
        <dbReference type="ARBA" id="ARBA00007809"/>
    </source>
</evidence>
<comment type="subcellular location">
    <subcellularLocation>
        <location evidence="1">Endomembrane system</location>
        <topology evidence="1">Multi-pass membrane protein</topology>
    </subcellularLocation>
</comment>
<feature type="transmembrane region" description="Helical" evidence="11">
    <location>
        <begin position="252"/>
        <end position="271"/>
    </location>
</feature>
<feature type="transmembrane region" description="Helical" evidence="11">
    <location>
        <begin position="222"/>
        <end position="240"/>
    </location>
</feature>
<evidence type="ECO:0000256" key="6">
    <source>
        <dbReference type="ARBA" id="ARBA00022692"/>
    </source>
</evidence>
<dbReference type="GO" id="GO:0051119">
    <property type="term" value="F:sugar transmembrane transporter activity"/>
    <property type="evidence" value="ECO:0007669"/>
    <property type="project" value="InterPro"/>
</dbReference>
<name>A0A7R9APR0_TIMSH</name>
<organism evidence="12">
    <name type="scientific">Timema shepardi</name>
    <name type="common">Walking stick</name>
    <dbReference type="NCBI Taxonomy" id="629360"/>
    <lineage>
        <taxon>Eukaryota</taxon>
        <taxon>Metazoa</taxon>
        <taxon>Ecdysozoa</taxon>
        <taxon>Arthropoda</taxon>
        <taxon>Hexapoda</taxon>
        <taxon>Insecta</taxon>
        <taxon>Pterygota</taxon>
        <taxon>Neoptera</taxon>
        <taxon>Polyneoptera</taxon>
        <taxon>Phasmatodea</taxon>
        <taxon>Timematodea</taxon>
        <taxon>Timematoidea</taxon>
        <taxon>Timematidae</taxon>
        <taxon>Timema</taxon>
    </lineage>
</organism>
<dbReference type="GO" id="GO:0012505">
    <property type="term" value="C:endomembrane system"/>
    <property type="evidence" value="ECO:0007669"/>
    <property type="project" value="UniProtKB-SubCell"/>
</dbReference>
<keyword evidence="8 11" id="KW-1133">Transmembrane helix</keyword>
<gene>
    <name evidence="12" type="ORF">TSIB3V08_LOCUS2308</name>
</gene>
<protein>
    <recommendedName>
        <fullName evidence="3">Sugar transporter SWEET1</fullName>
    </recommendedName>
</protein>
<keyword evidence="5" id="KW-0762">Sugar transport</keyword>
<feature type="region of interest" description="Disordered" evidence="10">
    <location>
        <begin position="431"/>
        <end position="462"/>
    </location>
</feature>
<comment type="similarity">
    <text evidence="2">Belongs to the SWEET sugar transporter family.</text>
</comment>
<evidence type="ECO:0000256" key="11">
    <source>
        <dbReference type="SAM" id="Phobius"/>
    </source>
</evidence>